<reference evidence="2" key="1">
    <citation type="submission" date="2019-05" db="EMBL/GenBank/DDBJ databases">
        <title>Annotation for the trematode Fasciolopsis buski.</title>
        <authorList>
            <person name="Choi Y.-J."/>
        </authorList>
    </citation>
    <scope>NUCLEOTIDE SEQUENCE</scope>
    <source>
        <strain evidence="2">HT</strain>
        <tissue evidence="2">Whole worm</tissue>
    </source>
</reference>
<keyword evidence="1" id="KW-0812">Transmembrane</keyword>
<proteinExistence type="predicted"/>
<comment type="caution">
    <text evidence="2">The sequence shown here is derived from an EMBL/GenBank/DDBJ whole genome shotgun (WGS) entry which is preliminary data.</text>
</comment>
<dbReference type="Proteomes" id="UP000728185">
    <property type="component" value="Unassembled WGS sequence"/>
</dbReference>
<keyword evidence="1" id="KW-1133">Transmembrane helix</keyword>
<accession>A0A8E0S2A7</accession>
<protein>
    <submittedName>
        <fullName evidence="2">Uncharacterized protein</fullName>
    </submittedName>
</protein>
<feature type="transmembrane region" description="Helical" evidence="1">
    <location>
        <begin position="23"/>
        <end position="42"/>
    </location>
</feature>
<dbReference type="AlphaFoldDB" id="A0A8E0S2A7"/>
<dbReference type="EMBL" id="LUCM01004031">
    <property type="protein sequence ID" value="KAA0194940.1"/>
    <property type="molecule type" value="Genomic_DNA"/>
</dbReference>
<sequence>MLMYVSLIVPLGQLISMKWIFEWYKLIGMVAMGVFALCNHYVHIRTYTLLRAVYAKGVQCAGAGVSQTS</sequence>
<keyword evidence="1" id="KW-0472">Membrane</keyword>
<evidence type="ECO:0000256" key="1">
    <source>
        <dbReference type="SAM" id="Phobius"/>
    </source>
</evidence>
<evidence type="ECO:0000313" key="2">
    <source>
        <dbReference type="EMBL" id="KAA0194940.1"/>
    </source>
</evidence>
<dbReference type="OrthoDB" id="10476088at2759"/>
<keyword evidence="3" id="KW-1185">Reference proteome</keyword>
<name>A0A8E0S2A7_9TREM</name>
<gene>
    <name evidence="2" type="ORF">FBUS_07103</name>
</gene>
<evidence type="ECO:0000313" key="3">
    <source>
        <dbReference type="Proteomes" id="UP000728185"/>
    </source>
</evidence>
<organism evidence="2 3">
    <name type="scientific">Fasciolopsis buskii</name>
    <dbReference type="NCBI Taxonomy" id="27845"/>
    <lineage>
        <taxon>Eukaryota</taxon>
        <taxon>Metazoa</taxon>
        <taxon>Spiralia</taxon>
        <taxon>Lophotrochozoa</taxon>
        <taxon>Platyhelminthes</taxon>
        <taxon>Trematoda</taxon>
        <taxon>Digenea</taxon>
        <taxon>Plagiorchiida</taxon>
        <taxon>Echinostomata</taxon>
        <taxon>Echinostomatoidea</taxon>
        <taxon>Fasciolidae</taxon>
        <taxon>Fasciolopsis</taxon>
    </lineage>
</organism>